<protein>
    <recommendedName>
        <fullName evidence="3">GST N-terminal domain-containing protein</fullName>
    </recommendedName>
</protein>
<dbReference type="Pfam" id="PF13409">
    <property type="entry name" value="GST_N_2"/>
    <property type="match status" value="1"/>
</dbReference>
<accession>A0A3D8RZ15</accession>
<evidence type="ECO:0000313" key="4">
    <source>
        <dbReference type="EMBL" id="RDW79293.1"/>
    </source>
</evidence>
<comment type="similarity">
    <text evidence="1">Belongs to the GST superfamily.</text>
</comment>
<dbReference type="SUPFAM" id="SSF52833">
    <property type="entry name" value="Thioredoxin-like"/>
    <property type="match status" value="1"/>
</dbReference>
<dbReference type="InterPro" id="IPR036249">
    <property type="entry name" value="Thioredoxin-like_sf"/>
</dbReference>
<proteinExistence type="inferred from homology"/>
<keyword evidence="5" id="KW-1185">Reference proteome</keyword>
<comment type="caution">
    <text evidence="4">The sequence shown here is derived from an EMBL/GenBank/DDBJ whole genome shotgun (WGS) entry which is preliminary data.</text>
</comment>
<dbReference type="AlphaFoldDB" id="A0A3D8RZ15"/>
<evidence type="ECO:0000256" key="2">
    <source>
        <dbReference type="SAM" id="Phobius"/>
    </source>
</evidence>
<dbReference type="GeneID" id="38116515"/>
<dbReference type="PANTHER" id="PTHR44051:SF8">
    <property type="entry name" value="GLUTATHIONE S-TRANSFERASE GSTA"/>
    <property type="match status" value="1"/>
</dbReference>
<sequence>MSPGSRLLKKLTRRQADPCLFTYPFSVQSLVVHFAIVFALRAKQRPSRELTQLGFRLVNVDRNENLREWYLKVNPYGRVPTLTYSALPSPLTDALSIVYWICDQCPSLLPKAHQTEICRLLTQLHEALDRYGAANPTVDDLLTNHDITPTHRKALEYKRDCQRKQRELVSQNLSDGQSMTANSVSFMNEIVELRNKYSKGGTWIFGDKVGPTVLDAHVVPFVTRLEDIGLDDLVPDQLRKYAGKIKKLPQGKEAMGQRPTVWDASLGPIDEIRL</sequence>
<keyword evidence="2" id="KW-0812">Transmembrane</keyword>
<gene>
    <name evidence="4" type="ORF">DSM5745_06145</name>
</gene>
<evidence type="ECO:0000256" key="1">
    <source>
        <dbReference type="ARBA" id="ARBA00007409"/>
    </source>
</evidence>
<dbReference type="InterPro" id="IPR036282">
    <property type="entry name" value="Glutathione-S-Trfase_C_sf"/>
</dbReference>
<evidence type="ECO:0000313" key="5">
    <source>
        <dbReference type="Proteomes" id="UP000256690"/>
    </source>
</evidence>
<name>A0A3D8RZ15_9EURO</name>
<dbReference type="EMBL" id="PVWQ01000006">
    <property type="protein sequence ID" value="RDW79293.1"/>
    <property type="molecule type" value="Genomic_DNA"/>
</dbReference>
<dbReference type="PANTHER" id="PTHR44051">
    <property type="entry name" value="GLUTATHIONE S-TRANSFERASE-RELATED"/>
    <property type="match status" value="1"/>
</dbReference>
<dbReference type="Proteomes" id="UP000256690">
    <property type="component" value="Unassembled WGS sequence"/>
</dbReference>
<dbReference type="RefSeq" id="XP_026603993.1">
    <property type="nucleotide sequence ID" value="XM_026748161.1"/>
</dbReference>
<dbReference type="Gene3D" id="1.20.1050.10">
    <property type="match status" value="1"/>
</dbReference>
<dbReference type="SUPFAM" id="SSF47616">
    <property type="entry name" value="GST C-terminal domain-like"/>
    <property type="match status" value="1"/>
</dbReference>
<feature type="domain" description="GST N-terminal" evidence="3">
    <location>
        <begin position="49"/>
        <end position="104"/>
    </location>
</feature>
<evidence type="ECO:0000259" key="3">
    <source>
        <dbReference type="Pfam" id="PF13409"/>
    </source>
</evidence>
<dbReference type="OrthoDB" id="412788at2759"/>
<dbReference type="Gene3D" id="3.40.30.10">
    <property type="entry name" value="Glutaredoxin"/>
    <property type="match status" value="1"/>
</dbReference>
<feature type="transmembrane region" description="Helical" evidence="2">
    <location>
        <begin position="20"/>
        <end position="40"/>
    </location>
</feature>
<organism evidence="4 5">
    <name type="scientific">Aspergillus mulundensis</name>
    <dbReference type="NCBI Taxonomy" id="1810919"/>
    <lineage>
        <taxon>Eukaryota</taxon>
        <taxon>Fungi</taxon>
        <taxon>Dikarya</taxon>
        <taxon>Ascomycota</taxon>
        <taxon>Pezizomycotina</taxon>
        <taxon>Eurotiomycetes</taxon>
        <taxon>Eurotiomycetidae</taxon>
        <taxon>Eurotiales</taxon>
        <taxon>Aspergillaceae</taxon>
        <taxon>Aspergillus</taxon>
        <taxon>Aspergillus subgen. Nidulantes</taxon>
    </lineage>
</organism>
<keyword evidence="2" id="KW-0472">Membrane</keyword>
<dbReference type="InterPro" id="IPR004045">
    <property type="entry name" value="Glutathione_S-Trfase_N"/>
</dbReference>
<keyword evidence="2" id="KW-1133">Transmembrane helix</keyword>
<reference evidence="4 5" key="1">
    <citation type="journal article" date="2018" name="IMA Fungus">
        <title>IMA Genome-F 9: Draft genome sequence of Annulohypoxylon stygium, Aspergillus mulundensis, Berkeleyomyces basicola (syn. Thielaviopsis basicola), Ceratocystis smalleyi, two Cercospora beticola strains, Coleophoma cylindrospora, Fusarium fracticaudum, Phialophora cf. hyalina, and Morchella septimelata.</title>
        <authorList>
            <person name="Wingfield B.D."/>
            <person name="Bills G.F."/>
            <person name="Dong Y."/>
            <person name="Huang W."/>
            <person name="Nel W.J."/>
            <person name="Swalarsk-Parry B.S."/>
            <person name="Vaghefi N."/>
            <person name="Wilken P.M."/>
            <person name="An Z."/>
            <person name="de Beer Z.W."/>
            <person name="De Vos L."/>
            <person name="Chen L."/>
            <person name="Duong T.A."/>
            <person name="Gao Y."/>
            <person name="Hammerbacher A."/>
            <person name="Kikkert J.R."/>
            <person name="Li Y."/>
            <person name="Li H."/>
            <person name="Li K."/>
            <person name="Li Q."/>
            <person name="Liu X."/>
            <person name="Ma X."/>
            <person name="Naidoo K."/>
            <person name="Pethybridge S.J."/>
            <person name="Sun J."/>
            <person name="Steenkamp E.T."/>
            <person name="van der Nest M.A."/>
            <person name="van Wyk S."/>
            <person name="Wingfield M.J."/>
            <person name="Xiong C."/>
            <person name="Yue Q."/>
            <person name="Zhang X."/>
        </authorList>
    </citation>
    <scope>NUCLEOTIDE SEQUENCE [LARGE SCALE GENOMIC DNA]</scope>
    <source>
        <strain evidence="4 5">DSM 5745</strain>
    </source>
</reference>